<dbReference type="Proteomes" id="UP001499878">
    <property type="component" value="Unassembled WGS sequence"/>
</dbReference>
<proteinExistence type="predicted"/>
<name>A0ABP9T425_9ACTN</name>
<reference evidence="2" key="1">
    <citation type="journal article" date="2019" name="Int. J. Syst. Evol. Microbiol.">
        <title>The Global Catalogue of Microorganisms (GCM) 10K type strain sequencing project: providing services to taxonomists for standard genome sequencing and annotation.</title>
        <authorList>
            <consortium name="The Broad Institute Genomics Platform"/>
            <consortium name="The Broad Institute Genome Sequencing Center for Infectious Disease"/>
            <person name="Wu L."/>
            <person name="Ma J."/>
        </authorList>
    </citation>
    <scope>NUCLEOTIDE SEQUENCE [LARGE SCALE GENOMIC DNA]</scope>
    <source>
        <strain evidence="2">JCM 18306</strain>
    </source>
</reference>
<accession>A0ABP9T425</accession>
<gene>
    <name evidence="1" type="ORF">GCM10023323_23910</name>
</gene>
<protein>
    <submittedName>
        <fullName evidence="1">Uncharacterized protein</fullName>
    </submittedName>
</protein>
<comment type="caution">
    <text evidence="1">The sequence shown here is derived from an EMBL/GenBank/DDBJ whole genome shotgun (WGS) entry which is preliminary data.</text>
</comment>
<keyword evidence="2" id="KW-1185">Reference proteome</keyword>
<organism evidence="1 2">
    <name type="scientific">Streptomyces thinghirensis</name>
    <dbReference type="NCBI Taxonomy" id="551547"/>
    <lineage>
        <taxon>Bacteria</taxon>
        <taxon>Bacillati</taxon>
        <taxon>Actinomycetota</taxon>
        <taxon>Actinomycetes</taxon>
        <taxon>Kitasatosporales</taxon>
        <taxon>Streptomycetaceae</taxon>
        <taxon>Streptomyces</taxon>
    </lineage>
</organism>
<dbReference type="RefSeq" id="WP_345629386.1">
    <property type="nucleotide sequence ID" value="NZ_BAABJR010000005.1"/>
</dbReference>
<dbReference type="EMBL" id="BAABJR010000005">
    <property type="protein sequence ID" value="GAA5207627.1"/>
    <property type="molecule type" value="Genomic_DNA"/>
</dbReference>
<sequence>MPYGPICAASVGGSSPVPEAALEDLATVRAQEYERTYNELIEVATRLDMLRRLEGNAVDAHATAAMHAVRFAATILWSVAPEGTPPPGFRHDTAWQVQLIANWREAALEIGAFEPERPALRLLPGDQQ</sequence>
<evidence type="ECO:0000313" key="2">
    <source>
        <dbReference type="Proteomes" id="UP001499878"/>
    </source>
</evidence>
<evidence type="ECO:0000313" key="1">
    <source>
        <dbReference type="EMBL" id="GAA5207627.1"/>
    </source>
</evidence>